<dbReference type="PATRIC" id="fig|1225564.3.peg.5574"/>
<evidence type="ECO:0000256" key="3">
    <source>
        <dbReference type="ARBA" id="ARBA00023002"/>
    </source>
</evidence>
<sequence>MKAAVLRAPDDVVLQDVATPSAGPGELILKVKAATVCGTDIRILRGRKTKGVRFPSVLGHEFAGEVVEVGAGVSQFSCGDPVSVNPVIPCRKCAYCKTGRENVCQNRQAIGYEFDGAYAEYLKVPALALESGNAVRIPQGMPYEAAALAEPLACCINGLRNVGVELGDVVVILGAGPIGLMHAALARRAGARLVIMSEPNEMRRQAALDRGVDIACDPTKEDLAQVIRGVTDGLGADVVILAIGVPALANEALKLVRKGGRVNLFAGFSAGDMATFDVNLVHYNEIIVTGASALRRQDYETALKLLAGGLIDANSLVTHRFELADAVEALKEAESGRALKVAIRND</sequence>
<dbReference type="EMBL" id="LCYG01000056">
    <property type="protein sequence ID" value="KLK91352.1"/>
    <property type="molecule type" value="Genomic_DNA"/>
</dbReference>
<dbReference type="Pfam" id="PF00107">
    <property type="entry name" value="ADH_zinc_N"/>
    <property type="match status" value="1"/>
</dbReference>
<dbReference type="InterPro" id="IPR002328">
    <property type="entry name" value="ADH_Zn_CS"/>
</dbReference>
<proteinExistence type="inferred from homology"/>
<dbReference type="SMART" id="SM00829">
    <property type="entry name" value="PKS_ER"/>
    <property type="match status" value="1"/>
</dbReference>
<dbReference type="AlphaFoldDB" id="A0A0H1RFJ5"/>
<keyword evidence="1 4" id="KW-0479">Metal-binding</keyword>
<accession>A0A0H1RFJ5</accession>
<reference evidence="6 7" key="1">
    <citation type="submission" date="2015-05" db="EMBL/GenBank/DDBJ databases">
        <title>Draft genome sequence of Microvirga vignae strain BR3299, a novel nitrogen fixing bacteria isolated from Brazil semi-aired region.</title>
        <authorList>
            <person name="Zilli J.E."/>
            <person name="Passos S.R."/>
            <person name="Leite J."/>
            <person name="Baldani J.I."/>
            <person name="Xavier G.R."/>
            <person name="Rumjaneck N.G."/>
            <person name="Simoes-Araujo J.L."/>
        </authorList>
    </citation>
    <scope>NUCLEOTIDE SEQUENCE [LARGE SCALE GENOMIC DNA]</scope>
    <source>
        <strain evidence="6 7">BR3299</strain>
    </source>
</reference>
<gene>
    <name evidence="6" type="ORF">AA309_21135</name>
</gene>
<dbReference type="Gene3D" id="3.90.180.10">
    <property type="entry name" value="Medium-chain alcohol dehydrogenases, catalytic domain"/>
    <property type="match status" value="1"/>
</dbReference>
<keyword evidence="7" id="KW-1185">Reference proteome</keyword>
<evidence type="ECO:0000259" key="5">
    <source>
        <dbReference type="SMART" id="SM00829"/>
    </source>
</evidence>
<dbReference type="CDD" id="cd08235">
    <property type="entry name" value="iditol_2_DH_like"/>
    <property type="match status" value="1"/>
</dbReference>
<dbReference type="InterPro" id="IPR036291">
    <property type="entry name" value="NAD(P)-bd_dom_sf"/>
</dbReference>
<dbReference type="Pfam" id="PF08240">
    <property type="entry name" value="ADH_N"/>
    <property type="match status" value="1"/>
</dbReference>
<organism evidence="6 7">
    <name type="scientific">Microvirga vignae</name>
    <dbReference type="NCBI Taxonomy" id="1225564"/>
    <lineage>
        <taxon>Bacteria</taxon>
        <taxon>Pseudomonadati</taxon>
        <taxon>Pseudomonadota</taxon>
        <taxon>Alphaproteobacteria</taxon>
        <taxon>Hyphomicrobiales</taxon>
        <taxon>Methylobacteriaceae</taxon>
        <taxon>Microvirga</taxon>
    </lineage>
</organism>
<dbReference type="SUPFAM" id="SSF50129">
    <property type="entry name" value="GroES-like"/>
    <property type="match status" value="1"/>
</dbReference>
<dbReference type="InterPro" id="IPR013149">
    <property type="entry name" value="ADH-like_C"/>
</dbReference>
<dbReference type="PANTHER" id="PTHR43401:SF2">
    <property type="entry name" value="L-THREONINE 3-DEHYDROGENASE"/>
    <property type="match status" value="1"/>
</dbReference>
<dbReference type="OrthoDB" id="9773078at2"/>
<dbReference type="GO" id="GO:0016616">
    <property type="term" value="F:oxidoreductase activity, acting on the CH-OH group of donors, NAD or NADP as acceptor"/>
    <property type="evidence" value="ECO:0007669"/>
    <property type="project" value="UniProtKB-ARBA"/>
</dbReference>
<evidence type="ECO:0000256" key="2">
    <source>
        <dbReference type="ARBA" id="ARBA00022833"/>
    </source>
</evidence>
<dbReference type="GO" id="GO:0008270">
    <property type="term" value="F:zinc ion binding"/>
    <property type="evidence" value="ECO:0007669"/>
    <property type="project" value="InterPro"/>
</dbReference>
<dbReference type="PANTHER" id="PTHR43401">
    <property type="entry name" value="L-THREONINE 3-DEHYDROGENASE"/>
    <property type="match status" value="1"/>
</dbReference>
<dbReference type="InterPro" id="IPR011032">
    <property type="entry name" value="GroES-like_sf"/>
</dbReference>
<evidence type="ECO:0000256" key="4">
    <source>
        <dbReference type="RuleBase" id="RU361277"/>
    </source>
</evidence>
<keyword evidence="2 4" id="KW-0862">Zinc</keyword>
<dbReference type="SUPFAM" id="SSF51735">
    <property type="entry name" value="NAD(P)-binding Rossmann-fold domains"/>
    <property type="match status" value="1"/>
</dbReference>
<feature type="domain" description="Enoyl reductase (ER)" evidence="5">
    <location>
        <begin position="7"/>
        <end position="343"/>
    </location>
</feature>
<dbReference type="Gene3D" id="3.40.50.720">
    <property type="entry name" value="NAD(P)-binding Rossmann-like Domain"/>
    <property type="match status" value="1"/>
</dbReference>
<dbReference type="InterPro" id="IPR020843">
    <property type="entry name" value="ER"/>
</dbReference>
<dbReference type="RefSeq" id="WP_047190983.1">
    <property type="nucleotide sequence ID" value="NZ_LCYG01000056.1"/>
</dbReference>
<dbReference type="PROSITE" id="PS00059">
    <property type="entry name" value="ADH_ZINC"/>
    <property type="match status" value="1"/>
</dbReference>
<dbReference type="InterPro" id="IPR013154">
    <property type="entry name" value="ADH-like_N"/>
</dbReference>
<evidence type="ECO:0000313" key="6">
    <source>
        <dbReference type="EMBL" id="KLK91352.1"/>
    </source>
</evidence>
<protein>
    <submittedName>
        <fullName evidence="6">Threonine dehydrogenase</fullName>
    </submittedName>
</protein>
<dbReference type="Proteomes" id="UP000035489">
    <property type="component" value="Unassembled WGS sequence"/>
</dbReference>
<dbReference type="InterPro" id="IPR050129">
    <property type="entry name" value="Zn_alcohol_dh"/>
</dbReference>
<keyword evidence="3" id="KW-0560">Oxidoreductase</keyword>
<comment type="similarity">
    <text evidence="4">Belongs to the zinc-containing alcohol dehydrogenase family.</text>
</comment>
<evidence type="ECO:0000313" key="7">
    <source>
        <dbReference type="Proteomes" id="UP000035489"/>
    </source>
</evidence>
<name>A0A0H1RFJ5_9HYPH</name>
<dbReference type="STRING" id="1225564.AA309_21135"/>
<evidence type="ECO:0000256" key="1">
    <source>
        <dbReference type="ARBA" id="ARBA00022723"/>
    </source>
</evidence>
<comment type="caution">
    <text evidence="6">The sequence shown here is derived from an EMBL/GenBank/DDBJ whole genome shotgun (WGS) entry which is preliminary data.</text>
</comment>
<comment type="cofactor">
    <cofactor evidence="4">
        <name>Zn(2+)</name>
        <dbReference type="ChEBI" id="CHEBI:29105"/>
    </cofactor>
</comment>